<evidence type="ECO:0000256" key="2">
    <source>
        <dbReference type="ARBA" id="ARBA00022741"/>
    </source>
</evidence>
<feature type="coiled-coil region" evidence="7">
    <location>
        <begin position="476"/>
        <end position="590"/>
    </location>
</feature>
<keyword evidence="1" id="KW-0399">Innate immunity</keyword>
<evidence type="ECO:0000256" key="5">
    <source>
        <dbReference type="ARBA" id="ARBA00023134"/>
    </source>
</evidence>
<dbReference type="Gene3D" id="3.40.50.300">
    <property type="entry name" value="P-loop containing nucleotide triphosphate hydrolases"/>
    <property type="match status" value="1"/>
</dbReference>
<dbReference type="GO" id="GO:0005525">
    <property type="term" value="F:GTP binding"/>
    <property type="evidence" value="ECO:0007669"/>
    <property type="project" value="UniProtKB-KW"/>
</dbReference>
<feature type="domain" description="GB1/RHD3-type G" evidence="8">
    <location>
        <begin position="37"/>
        <end position="279"/>
    </location>
</feature>
<dbReference type="Proteomes" id="UP001652642">
    <property type="component" value="Chromosome 9"/>
</dbReference>
<dbReference type="GO" id="GO:0045087">
    <property type="term" value="P:innate immune response"/>
    <property type="evidence" value="ECO:0007669"/>
    <property type="project" value="UniProtKB-KW"/>
</dbReference>
<dbReference type="CDD" id="cd16269">
    <property type="entry name" value="GBP_C"/>
    <property type="match status" value="1"/>
</dbReference>
<dbReference type="SUPFAM" id="SSF52540">
    <property type="entry name" value="P-loop containing nucleoside triphosphate hydrolases"/>
    <property type="match status" value="1"/>
</dbReference>
<organism evidence="9 10">
    <name type="scientific">Pogona vitticeps</name>
    <name type="common">central bearded dragon</name>
    <dbReference type="NCBI Taxonomy" id="103695"/>
    <lineage>
        <taxon>Eukaryota</taxon>
        <taxon>Metazoa</taxon>
        <taxon>Chordata</taxon>
        <taxon>Craniata</taxon>
        <taxon>Vertebrata</taxon>
        <taxon>Euteleostomi</taxon>
        <taxon>Lepidosauria</taxon>
        <taxon>Squamata</taxon>
        <taxon>Bifurcata</taxon>
        <taxon>Unidentata</taxon>
        <taxon>Episquamata</taxon>
        <taxon>Toxicofera</taxon>
        <taxon>Iguania</taxon>
        <taxon>Acrodonta</taxon>
        <taxon>Agamidae</taxon>
        <taxon>Amphibolurinae</taxon>
        <taxon>Pogona</taxon>
    </lineage>
</organism>
<reference evidence="10" key="1">
    <citation type="submission" date="2025-08" db="UniProtKB">
        <authorList>
            <consortium name="RefSeq"/>
        </authorList>
    </citation>
    <scope>IDENTIFICATION</scope>
</reference>
<keyword evidence="4" id="KW-0391">Immunity</keyword>
<sequence>MASEVAHMAAPVCLIENRPDGTLVIREKAAASLAQIRQPVVVVAIVGLYRTGKSYLMNRLAGKRKGFCLGATVQAMTKGIWMWCRPHPQKQGCTLVLLDTEGLGDVGKANTQNDSWIFALAILLSSTFVYNSMGTIDENALEKLHYVTELTKKIRTKSSPVLSHEDEDSAEFIRFFPAFIWAVRDFTLALEIDGCPISDDGYLENALKLQKGDTEQVTKSNMPRICIRHFFPSRKCFTFDRPTNRRNLSRLEELEEDQLEEDFLEPMNRFCQHVWGTSRPKMVPGGHVVTGSMLVNLMKTYVDAINNGQVPCLENAVVALSKIENSAAVCEAISYYEEQMQKHLKLPTKTVEELLEVHKVCEREAVAKFMAQAFLDNLKMYQEELQEKLNQKLEEFCQKNKEISLDRCRAVLLDLSQELKEGVHLGLYSVPGGYKKFMEKRHEIEEKYHLVPGKGIQAEEALREFLKSKESEAKAILQMDKTLSDKEKEIEAHRAQAEAAQMQQKMLEQEQIRLKQMMEDQKRSHDEQCQLLREHMEKEKKKMEEETDRILQHKLQEEKKLLEEGFYQKARQMEAEIQQLKEEKKNIFVEIAEKVLPHAVAFGSQLMEYKLKSRHFNTQLPKK</sequence>
<keyword evidence="9" id="KW-1185">Reference proteome</keyword>
<dbReference type="PANTHER" id="PTHR10751">
    <property type="entry name" value="GUANYLATE BINDING PROTEIN"/>
    <property type="match status" value="1"/>
</dbReference>
<evidence type="ECO:0000313" key="9">
    <source>
        <dbReference type="Proteomes" id="UP001652642"/>
    </source>
</evidence>
<dbReference type="InterPro" id="IPR027417">
    <property type="entry name" value="P-loop_NTPase"/>
</dbReference>
<gene>
    <name evidence="10" type="primary">LOC110090692</name>
</gene>
<name>A0A6J0VD01_9SAUR</name>
<protein>
    <submittedName>
        <fullName evidence="10">Guanylate-binding protein 1-like isoform X1</fullName>
    </submittedName>
</protein>
<evidence type="ECO:0000313" key="10">
    <source>
        <dbReference type="RefSeq" id="XP_020670103.2"/>
    </source>
</evidence>
<keyword evidence="7" id="KW-0175">Coiled coil</keyword>
<proteinExistence type="inferred from homology"/>
<keyword evidence="3" id="KW-0378">Hydrolase</keyword>
<dbReference type="InterPro" id="IPR015894">
    <property type="entry name" value="Guanylate-bd_N"/>
</dbReference>
<dbReference type="PROSITE" id="PS51715">
    <property type="entry name" value="G_GB1_RHD3"/>
    <property type="match status" value="1"/>
</dbReference>
<dbReference type="Gene3D" id="1.20.1000.10">
    <property type="entry name" value="Guanylate-binding protein, C-terminal domain"/>
    <property type="match status" value="1"/>
</dbReference>
<evidence type="ECO:0000256" key="1">
    <source>
        <dbReference type="ARBA" id="ARBA00022588"/>
    </source>
</evidence>
<keyword evidence="5" id="KW-0342">GTP-binding</keyword>
<dbReference type="GO" id="GO:0003924">
    <property type="term" value="F:GTPase activity"/>
    <property type="evidence" value="ECO:0007669"/>
    <property type="project" value="InterPro"/>
</dbReference>
<accession>A0A6J0VD01</accession>
<dbReference type="OrthoDB" id="2135133at2759"/>
<dbReference type="RefSeq" id="XP_020670103.2">
    <property type="nucleotide sequence ID" value="XM_020814444.2"/>
</dbReference>
<dbReference type="GeneID" id="110090692"/>
<evidence type="ECO:0000256" key="6">
    <source>
        <dbReference type="PROSITE-ProRule" id="PRU01052"/>
    </source>
</evidence>
<evidence type="ECO:0000256" key="4">
    <source>
        <dbReference type="ARBA" id="ARBA00022859"/>
    </source>
</evidence>
<dbReference type="Pfam" id="PF02263">
    <property type="entry name" value="GBP"/>
    <property type="match status" value="1"/>
</dbReference>
<dbReference type="Pfam" id="PF02841">
    <property type="entry name" value="GBP_C"/>
    <property type="match status" value="1"/>
</dbReference>
<evidence type="ECO:0000256" key="3">
    <source>
        <dbReference type="ARBA" id="ARBA00022801"/>
    </source>
</evidence>
<dbReference type="AlphaFoldDB" id="A0A6J0VD01"/>
<comment type="similarity">
    <text evidence="6">Belongs to the TRAFAC class dynamin-like GTPase superfamily. GB1/RHD3 GTPase family.</text>
</comment>
<dbReference type="InterPro" id="IPR003191">
    <property type="entry name" value="Guanylate-bd/ATL_C"/>
</dbReference>
<dbReference type="SUPFAM" id="SSF48340">
    <property type="entry name" value="Interferon-induced guanylate-binding protein 1 (GBP1), C-terminal domain"/>
    <property type="match status" value="1"/>
</dbReference>
<dbReference type="CDD" id="cd01851">
    <property type="entry name" value="GBP"/>
    <property type="match status" value="1"/>
</dbReference>
<evidence type="ECO:0000259" key="8">
    <source>
        <dbReference type="PROSITE" id="PS51715"/>
    </source>
</evidence>
<dbReference type="InterPro" id="IPR030386">
    <property type="entry name" value="G_GB1_RHD3_dom"/>
</dbReference>
<evidence type="ECO:0000256" key="7">
    <source>
        <dbReference type="SAM" id="Coils"/>
    </source>
</evidence>
<dbReference type="KEGG" id="pvt:110090692"/>
<keyword evidence="2" id="KW-0547">Nucleotide-binding</keyword>
<dbReference type="InterPro" id="IPR036543">
    <property type="entry name" value="Guanylate-bd_C_sf"/>
</dbReference>
<dbReference type="InterPro" id="IPR037684">
    <property type="entry name" value="GBP_C"/>
</dbReference>